<evidence type="ECO:0000313" key="1">
    <source>
        <dbReference type="EMBL" id="ACN27248.1"/>
    </source>
</evidence>
<name>C0P2N2_MAIZE</name>
<accession>C0P2N2</accession>
<protein>
    <submittedName>
        <fullName evidence="1">Uncharacterized protein</fullName>
    </submittedName>
</protein>
<dbReference type="EMBL" id="BT062551">
    <property type="protein sequence ID" value="ACN27248.1"/>
    <property type="molecule type" value="mRNA"/>
</dbReference>
<sequence length="47" mass="5466">MSFRVHTLILKIDPLFFVGCGAVNFYVSFCSYKGKAGDLWHSMRKFF</sequence>
<organism evidence="1">
    <name type="scientific">Zea mays</name>
    <name type="common">Maize</name>
    <dbReference type="NCBI Taxonomy" id="4577"/>
    <lineage>
        <taxon>Eukaryota</taxon>
        <taxon>Viridiplantae</taxon>
        <taxon>Streptophyta</taxon>
        <taxon>Embryophyta</taxon>
        <taxon>Tracheophyta</taxon>
        <taxon>Spermatophyta</taxon>
        <taxon>Magnoliopsida</taxon>
        <taxon>Liliopsida</taxon>
        <taxon>Poales</taxon>
        <taxon>Poaceae</taxon>
        <taxon>PACMAD clade</taxon>
        <taxon>Panicoideae</taxon>
        <taxon>Andropogonodae</taxon>
        <taxon>Andropogoneae</taxon>
        <taxon>Tripsacinae</taxon>
        <taxon>Zea</taxon>
    </lineage>
</organism>
<proteinExistence type="evidence at transcript level"/>
<reference evidence="1" key="1">
    <citation type="journal article" date="2009" name="PLoS Genet.">
        <title>Sequencing, mapping, and analysis of 27,455 maize full-length cDNAs.</title>
        <authorList>
            <person name="Soderlund C."/>
            <person name="Descour A."/>
            <person name="Kudrna D."/>
            <person name="Bomhoff M."/>
            <person name="Boyd L."/>
            <person name="Currie J."/>
            <person name="Angelova A."/>
            <person name="Collura K."/>
            <person name="Wissotski M."/>
            <person name="Ashley E."/>
            <person name="Morrow D."/>
            <person name="Fernandes J."/>
            <person name="Walbot V."/>
            <person name="Yu Y."/>
        </authorList>
    </citation>
    <scope>NUCLEOTIDE SEQUENCE</scope>
    <source>
        <strain evidence="1">B73</strain>
    </source>
</reference>
<dbReference type="AlphaFoldDB" id="C0P2N2"/>